<feature type="region of interest" description="Disordered" evidence="1">
    <location>
        <begin position="695"/>
        <end position="717"/>
    </location>
</feature>
<comment type="caution">
    <text evidence="3">The sequence shown here is derived from an EMBL/GenBank/DDBJ whole genome shotgun (WGS) entry which is preliminary data.</text>
</comment>
<feature type="compositionally biased region" description="Acidic residues" evidence="1">
    <location>
        <begin position="517"/>
        <end position="534"/>
    </location>
</feature>
<feature type="region of interest" description="Disordered" evidence="1">
    <location>
        <begin position="960"/>
        <end position="998"/>
    </location>
</feature>
<reference evidence="2" key="3">
    <citation type="submission" date="2020-10" db="EMBL/GenBank/DDBJ databases">
        <authorList>
            <person name="Sedaghatjoo S."/>
        </authorList>
    </citation>
    <scope>NUCLEOTIDE SEQUENCE</scope>
    <source>
        <strain evidence="2">AZH3</strain>
    </source>
</reference>
<gene>
    <name evidence="3" type="ORF">A4X03_0g4656</name>
    <name evidence="2" type="ORF">JKIAZH3_G4718</name>
</gene>
<dbReference type="Proteomes" id="UP000077671">
    <property type="component" value="Unassembled WGS sequence"/>
</dbReference>
<sequence>MDASQGQWGPDSLKEALDIMSELLRHGYNPPGIVREGVNVDVVRTCCKHLNIPFVEEDLLRADAERRGTVYVPSPRASVETNRRTPTASVGGSSMLRDDLEPGEIAPDYKTNSPRAGPSSRRPPSPSPAVVYSHSRKRKDRDAAAEAEVIIISDSSDDGASLSNNNKRADKGKHVDRGPPNGAGSSSTAEGSSRNRRVVDYRDTETSRGGPPARPPQSKPLEPRFQGMAHPSQPPPPRTDFYPPPPPGQKLTKGQKRARRLNYDKQVEIQRQAGITFEPPPPLPPGYVRPLENSNIESAVYKPSDPNAINRPVPSWLRGQGSDSSLAAFPSNLPPRPVPSFPQRNAEKQKDKASQPPQLPKQTQQTSAPLLRPPVPRAAAPSPGPPPTIPQTLVPKSSNSVRDEAVTAQDRATQSARNDGDASVDSAITATHGSADMSFQSARSQPETESQSLLQRIGSVPKPNIELLELSPDRSSLDDDGDATFVDALLPSDQMLSTLNDNNPTSGQTLAPPALNEDTESDYEPTYEPDFDEEPSTHPSFVSVPDANTAQGGLGQRQDPQIGASVPTPANPPAQSLADRLQAQTAPPPGSGSLPPLPKPTKTRRGGKKKKALNGSSPMINVDQHHGFGSAPPGMSGFPHLAQNFWPTGDVASAGQVFIPGQMPFGGAPLNWDPAQNGHYMPHFQPSREEGFHLTPQASASSTSFAPVKQETGSPPMPFSTLPTPPAASDVQGNLAKMREAALASMLGKRKKPAPAATVVPSPTFAAPANPTPPGTSIPVANLAAVTQAQISMEVDAPGKPDSIMQPLDHSLDEPAVNFSDSGVVITGPSVPAAVASRKQVSYADAFPTRSPSGIRARRKDMTADMGIPSGDLELDITDPASQPVAAPPMSAPPLGSSSSSNNVPPASAGWSQKRGRPTAADFFEGFQYGADRARAPWVRRGPFLKIPDWQQRSYGTITMDEDSCADGSDDDGGSDLEGDDAPPTASAGEPSSAGAAQPSWLLEGPALRKYHLQELDGIVGMLRSGKTPTLAQLRPNQAGPIRTPVQRATSLGALQVPGPRLSPAAGPSSDLVRQPLTKSATAQKVRGGDALSHLSISLPSASSLPPSAVGTPTGGHSHDGGEPKGQQAEMKAKLAAYEANLRMMKEQMARLEEMRAKQKAMDIAQKRRAASRIPTPGSGAQVELSGMKNGAPSTTEQLPAAAAMQDAVITEPAMASAEHPKATEPPIASSQSQTPSKNDDNTKELLLLSPGSEPQDGEEYIPEDDSFMLDTLQIAAVLAPLTHSEPPVTGQDEQTADDSQSRAEADTSSRWTPYVSPFTTFPALRRLADGPK</sequence>
<protein>
    <submittedName>
        <fullName evidence="3">Uncharacterized protein</fullName>
    </submittedName>
</protein>
<feature type="compositionally biased region" description="Polar residues" evidence="1">
    <location>
        <begin position="696"/>
        <end position="705"/>
    </location>
</feature>
<feature type="compositionally biased region" description="Low complexity" evidence="1">
    <location>
        <begin position="1097"/>
        <end position="1109"/>
    </location>
</feature>
<feature type="compositionally biased region" description="Pro residues" evidence="1">
    <location>
        <begin position="586"/>
        <end position="599"/>
    </location>
</feature>
<reference evidence="3" key="2">
    <citation type="journal article" date="2019" name="IMA Fungus">
        <title>Genome sequencing and comparison of five Tilletia species to identify candidate genes for the detection of regulated species infecting wheat.</title>
        <authorList>
            <person name="Nguyen H.D.T."/>
            <person name="Sultana T."/>
            <person name="Kesanakurti P."/>
            <person name="Hambleton S."/>
        </authorList>
    </citation>
    <scope>NUCLEOTIDE SEQUENCE</scope>
    <source>
        <strain evidence="3">DAOMC 238032</strain>
    </source>
</reference>
<evidence type="ECO:0000313" key="3">
    <source>
        <dbReference type="EMBL" id="KAE8257464.1"/>
    </source>
</evidence>
<feature type="region of interest" description="Disordered" evidence="1">
    <location>
        <begin position="1056"/>
        <end position="1075"/>
    </location>
</feature>
<feature type="compositionally biased region" description="Polar residues" evidence="1">
    <location>
        <begin position="426"/>
        <end position="454"/>
    </location>
</feature>
<evidence type="ECO:0000313" key="4">
    <source>
        <dbReference type="Proteomes" id="UP000077671"/>
    </source>
</evidence>
<feature type="region of interest" description="Disordered" evidence="1">
    <location>
        <begin position="495"/>
        <end position="635"/>
    </location>
</feature>
<feature type="compositionally biased region" description="Basic and acidic residues" evidence="1">
    <location>
        <begin position="197"/>
        <end position="206"/>
    </location>
</feature>
<feature type="compositionally biased region" description="Pro residues" evidence="1">
    <location>
        <begin position="278"/>
        <end position="287"/>
    </location>
</feature>
<feature type="region of interest" description="Disordered" evidence="1">
    <location>
        <begin position="1167"/>
        <end position="1262"/>
    </location>
</feature>
<feature type="compositionally biased region" description="Low complexity" evidence="1">
    <location>
        <begin position="360"/>
        <end position="370"/>
    </location>
</feature>
<feature type="compositionally biased region" description="Basic residues" evidence="1">
    <location>
        <begin position="601"/>
        <end position="612"/>
    </location>
</feature>
<accession>A0A177UDY2</accession>
<feature type="region of interest" description="Disordered" evidence="1">
    <location>
        <begin position="869"/>
        <end position="916"/>
    </location>
</feature>
<dbReference type="Proteomes" id="UP000836402">
    <property type="component" value="Unassembled WGS sequence"/>
</dbReference>
<evidence type="ECO:0000313" key="5">
    <source>
        <dbReference type="Proteomes" id="UP000836402"/>
    </source>
</evidence>
<reference evidence="3" key="1">
    <citation type="submission" date="2016-04" db="EMBL/GenBank/DDBJ databases">
        <authorList>
            <person name="Nguyen H.D."/>
            <person name="Kesanakurti P."/>
            <person name="Cullis J."/>
            <person name="Levesque C.A."/>
            <person name="Hambleton S."/>
        </authorList>
    </citation>
    <scope>NUCLEOTIDE SEQUENCE</scope>
    <source>
        <strain evidence="3">DAOMC 238032</strain>
    </source>
</reference>
<feature type="compositionally biased region" description="Polar residues" evidence="1">
    <location>
        <begin position="495"/>
        <end position="509"/>
    </location>
</feature>
<dbReference type="EMBL" id="CAJHJG010000967">
    <property type="protein sequence ID" value="CAD6907652.1"/>
    <property type="molecule type" value="Genomic_DNA"/>
</dbReference>
<name>A0A177UDY2_9BASI</name>
<feature type="region of interest" description="Disordered" evidence="1">
    <location>
        <begin position="156"/>
        <end position="458"/>
    </location>
</feature>
<feature type="region of interest" description="Disordered" evidence="1">
    <location>
        <begin position="1097"/>
        <end position="1130"/>
    </location>
</feature>
<feature type="region of interest" description="Disordered" evidence="1">
    <location>
        <begin position="1282"/>
        <end position="1317"/>
    </location>
</feature>
<feature type="compositionally biased region" description="Low complexity" evidence="1">
    <location>
        <begin position="982"/>
        <end position="998"/>
    </location>
</feature>
<evidence type="ECO:0000256" key="1">
    <source>
        <dbReference type="SAM" id="MobiDB-lite"/>
    </source>
</evidence>
<proteinExistence type="predicted"/>
<feature type="compositionally biased region" description="Low complexity" evidence="1">
    <location>
        <begin position="182"/>
        <end position="192"/>
    </location>
</feature>
<feature type="compositionally biased region" description="Pro residues" evidence="1">
    <location>
        <begin position="371"/>
        <end position="389"/>
    </location>
</feature>
<feature type="compositionally biased region" description="Pro residues" evidence="1">
    <location>
        <begin position="232"/>
        <end position="248"/>
    </location>
</feature>
<feature type="compositionally biased region" description="Acidic residues" evidence="1">
    <location>
        <begin position="960"/>
        <end position="981"/>
    </location>
</feature>
<feature type="compositionally biased region" description="Low complexity" evidence="1">
    <location>
        <begin position="893"/>
        <end position="909"/>
    </location>
</feature>
<feature type="compositionally biased region" description="Basic and acidic residues" evidence="1">
    <location>
        <begin position="167"/>
        <end position="177"/>
    </location>
</feature>
<dbReference type="EMBL" id="LWDD02000653">
    <property type="protein sequence ID" value="KAE8257464.1"/>
    <property type="molecule type" value="Genomic_DNA"/>
</dbReference>
<organism evidence="3 4">
    <name type="scientific">Tilletia caries</name>
    <name type="common">wheat bunt fungus</name>
    <dbReference type="NCBI Taxonomy" id="13290"/>
    <lineage>
        <taxon>Eukaryota</taxon>
        <taxon>Fungi</taxon>
        <taxon>Dikarya</taxon>
        <taxon>Basidiomycota</taxon>
        <taxon>Ustilaginomycotina</taxon>
        <taxon>Exobasidiomycetes</taxon>
        <taxon>Tilletiales</taxon>
        <taxon>Tilletiaceae</taxon>
        <taxon>Tilletia</taxon>
    </lineage>
</organism>
<keyword evidence="5" id="KW-1185">Reference proteome</keyword>
<feature type="region of interest" description="Disordered" evidence="1">
    <location>
        <begin position="73"/>
        <end position="144"/>
    </location>
</feature>
<evidence type="ECO:0000313" key="2">
    <source>
        <dbReference type="EMBL" id="CAD6907652.1"/>
    </source>
</evidence>